<sequence>MNGIDLHQGFLYANLDSSLSPRGKSAFHSFHIATPYNTHQSFDPLTIYISNHSLTAFLSPGLSDPSTHSLLERPKFKFMGELKEGVGLVRSEDKRLLKEREGMRLALGKRVLETEDQRSQSVLEVGLMVMLGGVSWGLPQGIEGKRQGSSLGRLQSIHQLKCPIISSLRLWQHELLECLSHLHPLCPLSEFIHSHDTPDSLHTDSIIPYFDLPHLYSLSLCILLPPFHQHLQDLRLHVIHLTTLTFLFPNLKSLSNTFPHHYMFQAMLEICMSLDRCESISELAFLERLKFRGEGTCLVAPQSLIRTNCRHHVLIQIKFQFT</sequence>
<gene>
    <name evidence="1" type="ORF">FGO68_gene6538</name>
</gene>
<proteinExistence type="predicted"/>
<protein>
    <submittedName>
        <fullName evidence="1">Uncharacterized protein</fullName>
    </submittedName>
</protein>
<dbReference type="AlphaFoldDB" id="A0A8J8P126"/>
<comment type="caution">
    <text evidence="1">The sequence shown here is derived from an EMBL/GenBank/DDBJ whole genome shotgun (WGS) entry which is preliminary data.</text>
</comment>
<dbReference type="Proteomes" id="UP000785679">
    <property type="component" value="Unassembled WGS sequence"/>
</dbReference>
<dbReference type="EMBL" id="RRYP01003374">
    <property type="protein sequence ID" value="TNV83859.1"/>
    <property type="molecule type" value="Genomic_DNA"/>
</dbReference>
<evidence type="ECO:0000313" key="1">
    <source>
        <dbReference type="EMBL" id="TNV83859.1"/>
    </source>
</evidence>
<accession>A0A8J8P126</accession>
<name>A0A8J8P126_HALGN</name>
<keyword evidence="2" id="KW-1185">Reference proteome</keyword>
<organism evidence="1 2">
    <name type="scientific">Halteria grandinella</name>
    <dbReference type="NCBI Taxonomy" id="5974"/>
    <lineage>
        <taxon>Eukaryota</taxon>
        <taxon>Sar</taxon>
        <taxon>Alveolata</taxon>
        <taxon>Ciliophora</taxon>
        <taxon>Intramacronucleata</taxon>
        <taxon>Spirotrichea</taxon>
        <taxon>Stichotrichia</taxon>
        <taxon>Sporadotrichida</taxon>
        <taxon>Halteriidae</taxon>
        <taxon>Halteria</taxon>
    </lineage>
</organism>
<reference evidence="1" key="1">
    <citation type="submission" date="2019-06" db="EMBL/GenBank/DDBJ databases">
        <authorList>
            <person name="Zheng W."/>
        </authorList>
    </citation>
    <scope>NUCLEOTIDE SEQUENCE</scope>
    <source>
        <strain evidence="1">QDHG01</strain>
    </source>
</reference>
<evidence type="ECO:0000313" key="2">
    <source>
        <dbReference type="Proteomes" id="UP000785679"/>
    </source>
</evidence>